<dbReference type="SUPFAM" id="SSF52266">
    <property type="entry name" value="SGNH hydrolase"/>
    <property type="match status" value="1"/>
</dbReference>
<dbReference type="HOGENOM" id="CLU_051989_9_0_9"/>
<dbReference type="PANTHER" id="PTHR30383:SF5">
    <property type="entry name" value="SGNH HYDROLASE-TYPE ESTERASE DOMAIN-CONTAINING PROTEIN"/>
    <property type="match status" value="1"/>
</dbReference>
<dbReference type="GO" id="GO:0004622">
    <property type="term" value="F:phosphatidylcholine lysophospholipase activity"/>
    <property type="evidence" value="ECO:0007669"/>
    <property type="project" value="TreeGrafter"/>
</dbReference>
<accession>G7WF38</accession>
<dbReference type="PANTHER" id="PTHR30383">
    <property type="entry name" value="THIOESTERASE 1/PROTEASE 1/LYSOPHOSPHOLIPASE L1"/>
    <property type="match status" value="1"/>
</dbReference>
<dbReference type="InterPro" id="IPR051532">
    <property type="entry name" value="Ester_Hydrolysis_Enzymes"/>
</dbReference>
<sequence>MKIVAMGDSLTEGYPYTRKESWVTYLEQELGCEMLNKGINGNLTRDMARRFKRDVLAFNPTHATILGGTNDAYAGYPLESVSSNLLEMVTMCQERGIIPILGMPIPILVPEEEALLSQYRNWVNDFAQSNGLIKLDFYTPFQKRVEADGGLGLYADEVHPNITGYQFMGEIASQELKAFLK</sequence>
<dbReference type="InterPro" id="IPR036514">
    <property type="entry name" value="SGNH_hydro_sf"/>
</dbReference>
<reference evidence="2 3" key="2">
    <citation type="journal article" date="2012" name="J. Bacteriol.">
        <title>Complete genome sequences of Desulfosporosinus orientis DSM765T, Desulfosporosinus youngiae DSM17734T, Desulfosporosinus meridiei DSM13257T, and Desulfosporosinus acidiphilus DSM22704T.</title>
        <authorList>
            <person name="Pester M."/>
            <person name="Brambilla E."/>
            <person name="Alazard D."/>
            <person name="Rattei T."/>
            <person name="Weinmaier T."/>
            <person name="Han J."/>
            <person name="Lucas S."/>
            <person name="Lapidus A."/>
            <person name="Cheng J.F."/>
            <person name="Goodwin L."/>
            <person name="Pitluck S."/>
            <person name="Peters L."/>
            <person name="Ovchinnikova G."/>
            <person name="Teshima H."/>
            <person name="Detter J.C."/>
            <person name="Han C.S."/>
            <person name="Tapia R."/>
            <person name="Land M.L."/>
            <person name="Hauser L."/>
            <person name="Kyrpides N.C."/>
            <person name="Ivanova N.N."/>
            <person name="Pagani I."/>
            <person name="Huntmann M."/>
            <person name="Wei C.L."/>
            <person name="Davenport K.W."/>
            <person name="Daligault H."/>
            <person name="Chain P.S."/>
            <person name="Chen A."/>
            <person name="Mavromatis K."/>
            <person name="Markowitz V."/>
            <person name="Szeto E."/>
            <person name="Mikhailova N."/>
            <person name="Pati A."/>
            <person name="Wagner M."/>
            <person name="Woyke T."/>
            <person name="Ollivier B."/>
            <person name="Klenk H.P."/>
            <person name="Spring S."/>
            <person name="Loy A."/>
        </authorList>
    </citation>
    <scope>NUCLEOTIDE SEQUENCE [LARGE SCALE GENOMIC DNA]</scope>
    <source>
        <strain evidence="3">ATCC 19365 / DSM 765 / NCIMB 8382 / VKM B-1628</strain>
    </source>
</reference>
<dbReference type="STRING" id="768706.Desor_2040"/>
<evidence type="ECO:0000259" key="1">
    <source>
        <dbReference type="Pfam" id="PF13472"/>
    </source>
</evidence>
<dbReference type="PATRIC" id="fig|768706.3.peg.2053"/>
<dbReference type="KEGG" id="dor:Desor_2040"/>
<feature type="domain" description="SGNH hydrolase-type esterase" evidence="1">
    <location>
        <begin position="5"/>
        <end position="166"/>
    </location>
</feature>
<reference evidence="3" key="1">
    <citation type="submission" date="2011-11" db="EMBL/GenBank/DDBJ databases">
        <title>Complete sequence of Desulfosporosinus orientis DSM 765.</title>
        <authorList>
            <person name="Lucas S."/>
            <person name="Han J."/>
            <person name="Lapidus A."/>
            <person name="Cheng J.-F."/>
            <person name="Goodwin L."/>
            <person name="Pitluck S."/>
            <person name="Peters L."/>
            <person name="Ovchinnikova G."/>
            <person name="Teshima H."/>
            <person name="Detter J.C."/>
            <person name="Han C."/>
            <person name="Tapia R."/>
            <person name="Land M."/>
            <person name="Hauser L."/>
            <person name="Kyrpides N."/>
            <person name="Ivanova N."/>
            <person name="Pagani I."/>
            <person name="Pester M."/>
            <person name="Spring S."/>
            <person name="Ollivier B."/>
            <person name="Rattei T."/>
            <person name="Klenk H.-P."/>
            <person name="Wagner M."/>
            <person name="Loy A."/>
            <person name="Woyke T."/>
        </authorList>
    </citation>
    <scope>NUCLEOTIDE SEQUENCE [LARGE SCALE GENOMIC DNA]</scope>
    <source>
        <strain evidence="3">ATCC 19365 / DSM 765 / NCIMB 8382 / VKM B-1628</strain>
    </source>
</reference>
<dbReference type="InterPro" id="IPR013830">
    <property type="entry name" value="SGNH_hydro"/>
</dbReference>
<keyword evidence="3" id="KW-1185">Reference proteome</keyword>
<dbReference type="AlphaFoldDB" id="G7WF38"/>
<organism evidence="2 3">
    <name type="scientific">Desulfosporosinus orientis (strain ATCC 19365 / DSM 765 / NCIMB 8382 / VKM B-1628 / Singapore I)</name>
    <name type="common">Desulfotomaculum orientis</name>
    <dbReference type="NCBI Taxonomy" id="768706"/>
    <lineage>
        <taxon>Bacteria</taxon>
        <taxon>Bacillati</taxon>
        <taxon>Bacillota</taxon>
        <taxon>Clostridia</taxon>
        <taxon>Eubacteriales</taxon>
        <taxon>Desulfitobacteriaceae</taxon>
        <taxon>Desulfosporosinus</taxon>
    </lineage>
</organism>
<protein>
    <submittedName>
        <fullName evidence="2">Lysophospholipase L1-like esterase</fullName>
    </submittedName>
</protein>
<dbReference type="RefSeq" id="WP_014184464.1">
    <property type="nucleotide sequence ID" value="NC_016584.1"/>
</dbReference>
<dbReference type="eggNOG" id="COG2755">
    <property type="taxonomic scope" value="Bacteria"/>
</dbReference>
<dbReference type="CDD" id="cd04501">
    <property type="entry name" value="SGNH_hydrolase_like_4"/>
    <property type="match status" value="1"/>
</dbReference>
<evidence type="ECO:0000313" key="3">
    <source>
        <dbReference type="Proteomes" id="UP000006346"/>
    </source>
</evidence>
<proteinExistence type="predicted"/>
<dbReference type="Proteomes" id="UP000006346">
    <property type="component" value="Chromosome"/>
</dbReference>
<gene>
    <name evidence="2" type="ordered locus">Desor_2040</name>
</gene>
<dbReference type="EMBL" id="CP003108">
    <property type="protein sequence ID" value="AET67649.1"/>
    <property type="molecule type" value="Genomic_DNA"/>
</dbReference>
<dbReference type="Pfam" id="PF13472">
    <property type="entry name" value="Lipase_GDSL_2"/>
    <property type="match status" value="1"/>
</dbReference>
<name>G7WF38_DESOD</name>
<dbReference type="Gene3D" id="3.40.50.1110">
    <property type="entry name" value="SGNH hydrolase"/>
    <property type="match status" value="1"/>
</dbReference>
<dbReference type="OrthoDB" id="9777593at2"/>
<evidence type="ECO:0000313" key="2">
    <source>
        <dbReference type="EMBL" id="AET67649.1"/>
    </source>
</evidence>